<comment type="caution">
    <text evidence="1">The sequence shown here is derived from an EMBL/GenBank/DDBJ whole genome shotgun (WGS) entry which is preliminary data.</text>
</comment>
<sequence>MTKNVISSHHFQRKISEFCELRIALIACRRVLEEYPALPGQFDHLPKITTAPEWPYRLDDD</sequence>
<evidence type="ECO:0000313" key="2">
    <source>
        <dbReference type="Proteomes" id="UP000759443"/>
    </source>
</evidence>
<protein>
    <submittedName>
        <fullName evidence="1">Uncharacterized protein</fullName>
    </submittedName>
</protein>
<evidence type="ECO:0000313" key="1">
    <source>
        <dbReference type="EMBL" id="MBP1852731.1"/>
    </source>
</evidence>
<proteinExistence type="predicted"/>
<organism evidence="1 2">
    <name type="scientific">Rhizobium halophytocola</name>
    <dbReference type="NCBI Taxonomy" id="735519"/>
    <lineage>
        <taxon>Bacteria</taxon>
        <taxon>Pseudomonadati</taxon>
        <taxon>Pseudomonadota</taxon>
        <taxon>Alphaproteobacteria</taxon>
        <taxon>Hyphomicrobiales</taxon>
        <taxon>Rhizobiaceae</taxon>
        <taxon>Rhizobium/Agrobacterium group</taxon>
        <taxon>Rhizobium</taxon>
    </lineage>
</organism>
<dbReference type="Proteomes" id="UP000759443">
    <property type="component" value="Unassembled WGS sequence"/>
</dbReference>
<keyword evidence="2" id="KW-1185">Reference proteome</keyword>
<reference evidence="1 2" key="1">
    <citation type="submission" date="2021-03" db="EMBL/GenBank/DDBJ databases">
        <title>Genomic Encyclopedia of Type Strains, Phase IV (KMG-IV): sequencing the most valuable type-strain genomes for metagenomic binning, comparative biology and taxonomic classification.</title>
        <authorList>
            <person name="Goeker M."/>
        </authorList>
    </citation>
    <scope>NUCLEOTIDE SEQUENCE [LARGE SCALE GENOMIC DNA]</scope>
    <source>
        <strain evidence="1 2">DSM 21600</strain>
    </source>
</reference>
<dbReference type="EMBL" id="JAGGJU010000013">
    <property type="protein sequence ID" value="MBP1852731.1"/>
    <property type="molecule type" value="Genomic_DNA"/>
</dbReference>
<accession>A0ABS4E461</accession>
<name>A0ABS4E461_9HYPH</name>
<gene>
    <name evidence="1" type="ORF">J2Z17_004190</name>
</gene>